<protein>
    <submittedName>
        <fullName evidence="1">Uncharacterized protein</fullName>
    </submittedName>
</protein>
<dbReference type="AlphaFoldDB" id="A0A937UN16"/>
<dbReference type="RefSeq" id="WP_203008209.1">
    <property type="nucleotide sequence ID" value="NZ_JADWYU010000312.1"/>
</dbReference>
<evidence type="ECO:0000313" key="2">
    <source>
        <dbReference type="Proteomes" id="UP000604475"/>
    </source>
</evidence>
<evidence type="ECO:0000313" key="1">
    <source>
        <dbReference type="EMBL" id="MBL7625785.1"/>
    </source>
</evidence>
<name>A0A937UN16_9ACTN</name>
<dbReference type="EMBL" id="JAEACQ010000052">
    <property type="protein sequence ID" value="MBL7625785.1"/>
    <property type="molecule type" value="Genomic_DNA"/>
</dbReference>
<sequence>MTSYNTPRGPALGDASGVAQHILPPATAIRHSNKNAALGTRSLVT</sequence>
<proteinExistence type="predicted"/>
<comment type="caution">
    <text evidence="1">The sequence shown here is derived from an EMBL/GenBank/DDBJ whole genome shotgun (WGS) entry which is preliminary data.</text>
</comment>
<accession>A0A937UN16</accession>
<organism evidence="1 2">
    <name type="scientific">Frankia nepalensis</name>
    <dbReference type="NCBI Taxonomy" id="1836974"/>
    <lineage>
        <taxon>Bacteria</taxon>
        <taxon>Bacillati</taxon>
        <taxon>Actinomycetota</taxon>
        <taxon>Actinomycetes</taxon>
        <taxon>Frankiales</taxon>
        <taxon>Frankiaceae</taxon>
        <taxon>Frankia</taxon>
    </lineage>
</organism>
<dbReference type="Proteomes" id="UP000604475">
    <property type="component" value="Unassembled WGS sequence"/>
</dbReference>
<keyword evidence="2" id="KW-1185">Reference proteome</keyword>
<gene>
    <name evidence="1" type="ORF">I7412_01030</name>
</gene>
<reference evidence="1" key="1">
    <citation type="submission" date="2020-12" db="EMBL/GenBank/DDBJ databases">
        <title>Genomic characterization of non-nitrogen-fixing Frankia strains.</title>
        <authorList>
            <person name="Carlos-Shanley C."/>
            <person name="Guerra T."/>
            <person name="Hahn D."/>
        </authorList>
    </citation>
    <scope>NUCLEOTIDE SEQUENCE</scope>
    <source>
        <strain evidence="1">CN6</strain>
    </source>
</reference>